<evidence type="ECO:0000313" key="2">
    <source>
        <dbReference type="Proteomes" id="UP001158986"/>
    </source>
</evidence>
<protein>
    <recommendedName>
        <fullName evidence="3">ZP domain-containing protein</fullName>
    </recommendedName>
</protein>
<gene>
    <name evidence="1" type="ORF">PBS001_LOCUS1390</name>
</gene>
<keyword evidence="2" id="KW-1185">Reference proteome</keyword>
<comment type="caution">
    <text evidence="1">The sequence shown here is derived from an EMBL/GenBank/DDBJ whole genome shotgun (WGS) entry which is preliminary data.</text>
</comment>
<proteinExistence type="predicted"/>
<sequence>MKTCMLREIDAQVARVNPQGECSSSPEYVFVIRPRSPNHNEGEAARREDLNHTTLDKDKVPVVHELRAWVVSILVTICGAGCTSNNYRIHHFHNYNTPVGARACKVLVVLCRFLGLDNADVEKHLLESGERLLFKLNLHGWHSDRPNLYFHCRIKACDEGDLHDRKSMELRESLAIFKDEEKALTRIMSDDNEDQQRRSSVLLVSR</sequence>
<reference evidence="1 2" key="1">
    <citation type="submission" date="2021-11" db="EMBL/GenBank/DDBJ databases">
        <authorList>
            <person name="Islam A."/>
            <person name="Islam S."/>
            <person name="Flora M.S."/>
            <person name="Rahman M."/>
            <person name="Ziaur R.M."/>
            <person name="Epstein J.H."/>
            <person name="Hassan M."/>
            <person name="Klassen M."/>
            <person name="Woodard K."/>
            <person name="Webb A."/>
            <person name="Webby R.J."/>
            <person name="El Zowalaty M.E."/>
        </authorList>
    </citation>
    <scope>NUCLEOTIDE SEQUENCE [LARGE SCALE GENOMIC DNA]</scope>
    <source>
        <strain evidence="1">Pbs1</strain>
    </source>
</reference>
<dbReference type="Proteomes" id="UP001158986">
    <property type="component" value="Unassembled WGS sequence"/>
</dbReference>
<name>A0ABN8CNG0_9STRA</name>
<evidence type="ECO:0008006" key="3">
    <source>
        <dbReference type="Google" id="ProtNLM"/>
    </source>
</evidence>
<accession>A0ABN8CNG0</accession>
<evidence type="ECO:0000313" key="1">
    <source>
        <dbReference type="EMBL" id="CAH0514648.1"/>
    </source>
</evidence>
<organism evidence="1 2">
    <name type="scientific">Peronospora belbahrii</name>
    <dbReference type="NCBI Taxonomy" id="622444"/>
    <lineage>
        <taxon>Eukaryota</taxon>
        <taxon>Sar</taxon>
        <taxon>Stramenopiles</taxon>
        <taxon>Oomycota</taxon>
        <taxon>Peronosporomycetes</taxon>
        <taxon>Peronosporales</taxon>
        <taxon>Peronosporaceae</taxon>
        <taxon>Peronospora</taxon>
    </lineage>
</organism>
<dbReference type="EMBL" id="CAKLCB010000080">
    <property type="protein sequence ID" value="CAH0514648.1"/>
    <property type="molecule type" value="Genomic_DNA"/>
</dbReference>